<protein>
    <submittedName>
        <fullName evidence="2">AbrB family transcriptional regulator</fullName>
    </submittedName>
</protein>
<feature type="transmembrane region" description="Helical" evidence="1">
    <location>
        <begin position="7"/>
        <end position="25"/>
    </location>
</feature>
<feature type="transmembrane region" description="Helical" evidence="1">
    <location>
        <begin position="93"/>
        <end position="115"/>
    </location>
</feature>
<keyword evidence="1" id="KW-1133">Transmembrane helix</keyword>
<keyword evidence="1" id="KW-0812">Transmembrane</keyword>
<dbReference type="Pfam" id="PF05145">
    <property type="entry name" value="AbrB"/>
    <property type="match status" value="1"/>
</dbReference>
<dbReference type="Proteomes" id="UP001523262">
    <property type="component" value="Unassembled WGS sequence"/>
</dbReference>
<reference evidence="2 3" key="1">
    <citation type="submission" date="2022-06" db="EMBL/GenBank/DDBJ databases">
        <authorList>
            <person name="Jeon C.O."/>
        </authorList>
    </citation>
    <scope>NUCLEOTIDE SEQUENCE [LARGE SCALE GENOMIC DNA]</scope>
    <source>
        <strain evidence="2 3">KCTC 13943</strain>
    </source>
</reference>
<dbReference type="InterPro" id="IPR007820">
    <property type="entry name" value="AbrB_fam"/>
</dbReference>
<dbReference type="PANTHER" id="PTHR38457">
    <property type="entry name" value="REGULATOR ABRB-RELATED"/>
    <property type="match status" value="1"/>
</dbReference>
<feature type="transmembrane region" description="Helical" evidence="1">
    <location>
        <begin position="285"/>
        <end position="306"/>
    </location>
</feature>
<feature type="transmembrane region" description="Helical" evidence="1">
    <location>
        <begin position="200"/>
        <end position="220"/>
    </location>
</feature>
<evidence type="ECO:0000313" key="2">
    <source>
        <dbReference type="EMBL" id="MCM2532682.1"/>
    </source>
</evidence>
<feature type="transmembrane region" description="Helical" evidence="1">
    <location>
        <begin position="226"/>
        <end position="244"/>
    </location>
</feature>
<accession>A0ABT0W8N8</accession>
<sequence length="382" mass="42456">MKKAKVLLQNLEFIVLSGIGGYFLSLTGISIGWMIGSLIMSGLLSFLRPTWLKLYKNQNGIKNFWLFIGQWILGIELGQQINTNVLHIFKVHWLTVIIMLFISILFSLFSGFALWRFSQTDMLTSFIGTAPGGLSAMPGIAQEVGANTAVVSFTQITRVLLVTSTIPILVSYWNTRSIDQNPVHEQVSSITDPTLDMHHLLWTFVLMIVAFVGSFIGKQLKFPSPWLLGSMLGVALIQTIVGAYREHDMITWWPHWLIILSQILMGSSIGSRLNKKMFIGVKRMLLVSSLGSLGLIIFMFFSAFIVSKLTGIAWNTSILAFAPGGIAEMATTAVVLHADSTFVVAVQVLRVLLVIITLPPLFRLIDRLHSENVMSVNKEKSI</sequence>
<name>A0ABT0W8N8_9BACI</name>
<dbReference type="PANTHER" id="PTHR38457:SF1">
    <property type="entry name" value="REGULATOR ABRB-RELATED"/>
    <property type="match status" value="1"/>
</dbReference>
<keyword evidence="1" id="KW-0472">Membrane</keyword>
<dbReference type="EMBL" id="JAMQCR010000001">
    <property type="protein sequence ID" value="MCM2532682.1"/>
    <property type="molecule type" value="Genomic_DNA"/>
</dbReference>
<organism evidence="2 3">
    <name type="scientific">Neobacillus pocheonensis</name>
    <dbReference type="NCBI Taxonomy" id="363869"/>
    <lineage>
        <taxon>Bacteria</taxon>
        <taxon>Bacillati</taxon>
        <taxon>Bacillota</taxon>
        <taxon>Bacilli</taxon>
        <taxon>Bacillales</taxon>
        <taxon>Bacillaceae</taxon>
        <taxon>Neobacillus</taxon>
    </lineage>
</organism>
<proteinExistence type="predicted"/>
<gene>
    <name evidence="2" type="ORF">NDK43_10155</name>
</gene>
<dbReference type="InterPro" id="IPR017516">
    <property type="entry name" value="AbrB_dup"/>
</dbReference>
<feature type="transmembrane region" description="Helical" evidence="1">
    <location>
        <begin position="342"/>
        <end position="362"/>
    </location>
</feature>
<keyword evidence="3" id="KW-1185">Reference proteome</keyword>
<feature type="transmembrane region" description="Helical" evidence="1">
    <location>
        <begin position="63"/>
        <end position="81"/>
    </location>
</feature>
<feature type="transmembrane region" description="Helical" evidence="1">
    <location>
        <begin position="256"/>
        <end position="273"/>
    </location>
</feature>
<dbReference type="NCBIfam" id="TIGR03082">
    <property type="entry name" value="Gneg_AbrB_dup"/>
    <property type="match status" value="2"/>
</dbReference>
<dbReference type="PIRSF" id="PIRSF038991">
    <property type="entry name" value="Protein_AbrB"/>
    <property type="match status" value="1"/>
</dbReference>
<evidence type="ECO:0000313" key="3">
    <source>
        <dbReference type="Proteomes" id="UP001523262"/>
    </source>
</evidence>
<comment type="caution">
    <text evidence="2">The sequence shown here is derived from an EMBL/GenBank/DDBJ whole genome shotgun (WGS) entry which is preliminary data.</text>
</comment>
<evidence type="ECO:0000256" key="1">
    <source>
        <dbReference type="SAM" id="Phobius"/>
    </source>
</evidence>